<dbReference type="Proteomes" id="UP000011058">
    <property type="component" value="Chromosome"/>
</dbReference>
<dbReference type="InterPro" id="IPR025890">
    <property type="entry name" value="Abhydrolase_bac"/>
</dbReference>
<dbReference type="SUPFAM" id="SSF53474">
    <property type="entry name" value="alpha/beta-Hydrolases"/>
    <property type="match status" value="1"/>
</dbReference>
<dbReference type="PANTHER" id="PTHR47381:SF3">
    <property type="entry name" value="ALPHA_BETA-HYDROLASES SUPERFAMILY PROTEIN"/>
    <property type="match status" value="1"/>
</dbReference>
<keyword evidence="1" id="KW-0378">Hydrolase</keyword>
<organism evidence="1 2">
    <name type="scientific">Fibrella aestuarina BUZ 2</name>
    <dbReference type="NCBI Taxonomy" id="1166018"/>
    <lineage>
        <taxon>Bacteria</taxon>
        <taxon>Pseudomonadati</taxon>
        <taxon>Bacteroidota</taxon>
        <taxon>Cytophagia</taxon>
        <taxon>Cytophagales</taxon>
        <taxon>Spirosomataceae</taxon>
        <taxon>Fibrella</taxon>
    </lineage>
</organism>
<dbReference type="Gene3D" id="3.40.50.1820">
    <property type="entry name" value="alpha/beta hydrolase"/>
    <property type="match status" value="1"/>
</dbReference>
<dbReference type="ESTHER" id="9bact-i0kc75">
    <property type="family name" value="Abhydrolase_7"/>
</dbReference>
<dbReference type="eggNOG" id="COG1073">
    <property type="taxonomic scope" value="Bacteria"/>
</dbReference>
<reference evidence="1 2" key="1">
    <citation type="journal article" date="2012" name="J. Bacteriol.">
        <title>Genome Sequence of Fibrella aestuarina BUZ 2T, a Filamentous Marine Bacterium.</title>
        <authorList>
            <person name="Filippini M."/>
            <person name="Qi W."/>
            <person name="Blom J."/>
            <person name="Goesmann A."/>
            <person name="Smits T.H."/>
            <person name="Bagheri H.C."/>
        </authorList>
    </citation>
    <scope>NUCLEOTIDE SEQUENCE [LARGE SCALE GENOMIC DNA]</scope>
    <source>
        <strain evidence="2">BUZ 2T</strain>
    </source>
</reference>
<accession>I0KC75</accession>
<protein>
    <submittedName>
        <fullName evidence="1">Dienelactone hydrolase</fullName>
    </submittedName>
</protein>
<dbReference type="HOGENOM" id="CLU_056134_2_0_10"/>
<dbReference type="AlphaFoldDB" id="I0KC75"/>
<dbReference type="EMBL" id="HE796683">
    <property type="protein sequence ID" value="CCH01728.1"/>
    <property type="molecule type" value="Genomic_DNA"/>
</dbReference>
<dbReference type="InterPro" id="IPR029058">
    <property type="entry name" value="AB_hydrolase_fold"/>
</dbReference>
<name>I0KC75_9BACT</name>
<gene>
    <name evidence="1" type="primary">ytaP</name>
    <name evidence="1" type="ORF">FAES_3721</name>
</gene>
<proteinExistence type="predicted"/>
<dbReference type="GO" id="GO:0016787">
    <property type="term" value="F:hydrolase activity"/>
    <property type="evidence" value="ECO:0007669"/>
    <property type="project" value="UniProtKB-KW"/>
</dbReference>
<dbReference type="STRING" id="1166018.FAES_3721"/>
<evidence type="ECO:0000313" key="2">
    <source>
        <dbReference type="Proteomes" id="UP000011058"/>
    </source>
</evidence>
<dbReference type="PANTHER" id="PTHR47381">
    <property type="entry name" value="ALPHA/BETA-HYDROLASES SUPERFAMILY PROTEIN"/>
    <property type="match status" value="1"/>
</dbReference>
<dbReference type="KEGG" id="fae:FAES_3721"/>
<keyword evidence="2" id="KW-1185">Reference proteome</keyword>
<evidence type="ECO:0000313" key="1">
    <source>
        <dbReference type="EMBL" id="CCH01728.1"/>
    </source>
</evidence>
<sequence length="380" mass="43310">MKRSTNKRNEKICVNPLKPCHPRCRFFMRYLLFLWLPLATLAQTPYVDSTFRLPVFKRPTSQAEWVNRRTQIRKTIRQLFGAIPPALAKPVVQVRQREQRVGYTVESFTFFNGVDAQVPGLLLIPDGLKGKAPAVLYHHYHGGEYSHGKDELFKKNWVNENGPAEDLVKQGYVVLAIDAYAFGERSGMGPNGPSEKGSNEELTWAKINMWKGRSFWGMMVRDDQMALNYLCTRPEVDARRIAAVGMSMGCLRSFWLAALDDRIRATVAVACITRNAELIRAGRLRAHGIYYYVPALLQHFDNESILACIAPRPLLSLSGDQDQNAPFAGVQYINRAVESVYGIMRAPGRFRYVEYPGVKHEYTPAMWQETLRFLAQTLYP</sequence>
<dbReference type="Pfam" id="PF12715">
    <property type="entry name" value="Abhydrolase_7"/>
    <property type="match status" value="1"/>
</dbReference>